<sequence length="48" mass="5577">MQITQVQIGNFLYPLTEGQPLPIKTGEVIRVFFAFKGKVPERTEVRIW</sequence>
<proteinExistence type="predicted"/>
<dbReference type="AlphaFoldDB" id="X1VS74"/>
<reference evidence="1" key="1">
    <citation type="journal article" date="2014" name="Front. Microbiol.">
        <title>High frequency of phylogenetically diverse reductive dehalogenase-homologous genes in deep subseafloor sedimentary metagenomes.</title>
        <authorList>
            <person name="Kawai M."/>
            <person name="Futagami T."/>
            <person name="Toyoda A."/>
            <person name="Takaki Y."/>
            <person name="Nishi S."/>
            <person name="Hori S."/>
            <person name="Arai W."/>
            <person name="Tsubouchi T."/>
            <person name="Morono Y."/>
            <person name="Uchiyama I."/>
            <person name="Ito T."/>
            <person name="Fujiyama A."/>
            <person name="Inagaki F."/>
            <person name="Takami H."/>
        </authorList>
    </citation>
    <scope>NUCLEOTIDE SEQUENCE</scope>
    <source>
        <strain evidence="1">Expedition CK06-06</strain>
    </source>
</reference>
<gene>
    <name evidence="1" type="ORF">S12H4_62588</name>
</gene>
<protein>
    <submittedName>
        <fullName evidence="1">Uncharacterized protein</fullName>
    </submittedName>
</protein>
<dbReference type="EMBL" id="BARW01042064">
    <property type="protein sequence ID" value="GAJ19966.1"/>
    <property type="molecule type" value="Genomic_DNA"/>
</dbReference>
<name>X1VS74_9ZZZZ</name>
<accession>X1VS74</accession>
<comment type="caution">
    <text evidence="1">The sequence shown here is derived from an EMBL/GenBank/DDBJ whole genome shotgun (WGS) entry which is preliminary data.</text>
</comment>
<organism evidence="1">
    <name type="scientific">marine sediment metagenome</name>
    <dbReference type="NCBI Taxonomy" id="412755"/>
    <lineage>
        <taxon>unclassified sequences</taxon>
        <taxon>metagenomes</taxon>
        <taxon>ecological metagenomes</taxon>
    </lineage>
</organism>
<feature type="non-terminal residue" evidence="1">
    <location>
        <position position="48"/>
    </location>
</feature>
<evidence type="ECO:0000313" key="1">
    <source>
        <dbReference type="EMBL" id="GAJ19966.1"/>
    </source>
</evidence>